<proteinExistence type="predicted"/>
<evidence type="ECO:0000313" key="1">
    <source>
        <dbReference type="EMBL" id="EMS31930.1"/>
    </source>
</evidence>
<accession>M7X384</accession>
<comment type="caution">
    <text evidence="1">The sequence shown here is derived from an EMBL/GenBank/DDBJ whole genome shotgun (WGS) entry which is preliminary data.</text>
</comment>
<dbReference type="InParanoid" id="M7X384"/>
<dbReference type="STRING" id="1239962.C943_01665"/>
<dbReference type="AlphaFoldDB" id="M7X384"/>
<sequence>MAGRAVLVPISATVAKSTFCYRCQMRLKHGFKVFCLFIIVTAEAIDFEIFI</sequence>
<name>M7X384_9BACT</name>
<keyword evidence="2" id="KW-1185">Reference proteome</keyword>
<gene>
    <name evidence="1" type="ORF">C943_01665</name>
</gene>
<protein>
    <submittedName>
        <fullName evidence="1">Uncharacterized protein</fullName>
    </submittedName>
</protein>
<dbReference type="EMBL" id="AMZY02000016">
    <property type="protein sequence ID" value="EMS31930.1"/>
    <property type="molecule type" value="Genomic_DNA"/>
</dbReference>
<evidence type="ECO:0000313" key="2">
    <source>
        <dbReference type="Proteomes" id="UP000010953"/>
    </source>
</evidence>
<reference evidence="1" key="1">
    <citation type="submission" date="2013-01" db="EMBL/GenBank/DDBJ databases">
        <title>Genome assembly of Mariniradius saccharolyticus AK6.</title>
        <authorList>
            <person name="Vaidya B."/>
            <person name="Khatri I."/>
            <person name="Tanuku N.R.S."/>
            <person name="Subramanian S."/>
            <person name="Pinnaka A."/>
        </authorList>
    </citation>
    <scope>NUCLEOTIDE SEQUENCE [LARGE SCALE GENOMIC DNA]</scope>
    <source>
        <strain evidence="1">AK6</strain>
    </source>
</reference>
<dbReference type="Proteomes" id="UP000010953">
    <property type="component" value="Unassembled WGS sequence"/>
</dbReference>
<organism evidence="1 2">
    <name type="scientific">Mariniradius saccharolyticus AK6</name>
    <dbReference type="NCBI Taxonomy" id="1239962"/>
    <lineage>
        <taxon>Bacteria</taxon>
        <taxon>Pseudomonadati</taxon>
        <taxon>Bacteroidota</taxon>
        <taxon>Cytophagia</taxon>
        <taxon>Cytophagales</taxon>
        <taxon>Cyclobacteriaceae</taxon>
        <taxon>Mariniradius</taxon>
    </lineage>
</organism>